<name>E5AUH0_MYCRK</name>
<geneLocation type="plasmid" evidence="1 2">
    <name>pBRH01</name>
</geneLocation>
<organism evidence="1 2">
    <name type="scientific">Mycetohabitans rhizoxinica (strain DSM 19002 / CIP 109453 / HKI 454)</name>
    <name type="common">Paraburkholderia rhizoxinica</name>
    <dbReference type="NCBI Taxonomy" id="882378"/>
    <lineage>
        <taxon>Bacteria</taxon>
        <taxon>Pseudomonadati</taxon>
        <taxon>Pseudomonadota</taxon>
        <taxon>Betaproteobacteria</taxon>
        <taxon>Burkholderiales</taxon>
        <taxon>Burkholderiaceae</taxon>
        <taxon>Mycetohabitans</taxon>
    </lineage>
</organism>
<evidence type="ECO:0000313" key="1">
    <source>
        <dbReference type="EMBL" id="CBW76744.1"/>
    </source>
</evidence>
<keyword evidence="1" id="KW-0614">Plasmid</keyword>
<reference evidence="1 2" key="1">
    <citation type="journal article" date="2011" name="J. Bacteriol.">
        <title>Complete genome sequence of Burkholderia rhizoxinica, an endosymbiont of Rhizopus microsporus.</title>
        <authorList>
            <person name="Lackner G."/>
            <person name="Moebius N."/>
            <person name="Partida-Martinez L."/>
            <person name="Hertweck C."/>
        </authorList>
    </citation>
    <scope>NUCLEOTIDE SEQUENCE [LARGE SCALE GENOMIC DNA]</scope>
    <source>
        <strain evidence="2">DSM 19002 / CIP 109453 / HKI 454</strain>
        <plasmid evidence="1 2">pBRH01</plasmid>
    </source>
</reference>
<proteinExistence type="predicted"/>
<dbReference type="HOGENOM" id="CLU_1718904_0_0_4"/>
<evidence type="ECO:0000313" key="2">
    <source>
        <dbReference type="Proteomes" id="UP000007437"/>
    </source>
</evidence>
<dbReference type="AlphaFoldDB" id="E5AUH0"/>
<sequence>MAQKAVGVTMPNRDATSVANWLTGNRALRIVSRDRAGVYAEGITLNAPQAIQVADQWPLLTSLGNAIERALSRCQRHIREVTCSHAMGRSCAIIKVGWQYARLRALQHWSGIKSTPVDSPSGRNGHQQPASWIPIERILSSAVVKAAKASVL</sequence>
<dbReference type="EMBL" id="FR687360">
    <property type="protein sequence ID" value="CBW76744.1"/>
    <property type="molecule type" value="Genomic_DNA"/>
</dbReference>
<gene>
    <name evidence="1" type="ordered locus">RBRH_01913</name>
</gene>
<accession>E5AUH0</accession>
<protein>
    <submittedName>
        <fullName evidence="1">Transposase</fullName>
    </submittedName>
</protein>
<dbReference type="eggNOG" id="COG3464">
    <property type="taxonomic scope" value="Bacteria"/>
</dbReference>
<dbReference type="KEGG" id="brh:RBRH_01913"/>
<dbReference type="Proteomes" id="UP000007437">
    <property type="component" value="Plasmid pBRH01"/>
</dbReference>